<organism evidence="1 2">
    <name type="scientific">Variovorax ureilyticus</name>
    <dbReference type="NCBI Taxonomy" id="1836198"/>
    <lineage>
        <taxon>Bacteria</taxon>
        <taxon>Pseudomonadati</taxon>
        <taxon>Pseudomonadota</taxon>
        <taxon>Betaproteobacteria</taxon>
        <taxon>Burkholderiales</taxon>
        <taxon>Comamonadaceae</taxon>
        <taxon>Variovorax</taxon>
    </lineage>
</organism>
<name>A0ABU8VDV9_9BURK</name>
<reference evidence="1 2" key="1">
    <citation type="submission" date="2024-03" db="EMBL/GenBank/DDBJ databases">
        <title>Novel species of the genus Variovorax.</title>
        <authorList>
            <person name="Liu Q."/>
            <person name="Xin Y.-H."/>
        </authorList>
    </citation>
    <scope>NUCLEOTIDE SEQUENCE [LARGE SCALE GENOMIC DNA]</scope>
    <source>
        <strain evidence="1 2">KACC 18899</strain>
    </source>
</reference>
<evidence type="ECO:0008006" key="3">
    <source>
        <dbReference type="Google" id="ProtNLM"/>
    </source>
</evidence>
<dbReference type="Gene3D" id="3.90.550.10">
    <property type="entry name" value="Spore Coat Polysaccharide Biosynthesis Protein SpsA, Chain A"/>
    <property type="match status" value="1"/>
</dbReference>
<dbReference type="SUPFAM" id="SSF53448">
    <property type="entry name" value="Nucleotide-diphospho-sugar transferases"/>
    <property type="match status" value="1"/>
</dbReference>
<sequence length="313" mass="35990">MKDQKAREDRFGLYVLGNDGAIEWLRAMIPSIRRWSPHANVHLVPYDERLSKTRQLCQEHGVEILEDSDFETYDQIGKTLAPESRNVQKMFRKMACFLDGPYERFAYLDADTICLAPVEIYDTAIRSMGQVVLYEGGGDLDYCYPRDPLRSLMQHKYKTAAFNAGFFAGVKGLFSIDEARTWARELAQHKSECWQEGMDQPFINYCVDKSGVKRVSLTDALGKPTGFWAHGLQTDLDPAAVDASNVTPGTYRPVIHWATFQVKPYMPLRKLWRHYRLLTSTLSERLIYFGAHDVLERGRHVVSKRARRLIQST</sequence>
<accession>A0ABU8VDV9</accession>
<dbReference type="EMBL" id="JBBKZU010000004">
    <property type="protein sequence ID" value="MEJ8811791.1"/>
    <property type="molecule type" value="Genomic_DNA"/>
</dbReference>
<proteinExistence type="predicted"/>
<dbReference type="RefSeq" id="WP_340357058.1">
    <property type="nucleotide sequence ID" value="NZ_JBBKZU010000004.1"/>
</dbReference>
<gene>
    <name evidence="1" type="ORF">WKW77_11990</name>
</gene>
<dbReference type="Proteomes" id="UP001365846">
    <property type="component" value="Unassembled WGS sequence"/>
</dbReference>
<comment type="caution">
    <text evidence="1">The sequence shown here is derived from an EMBL/GenBank/DDBJ whole genome shotgun (WGS) entry which is preliminary data.</text>
</comment>
<dbReference type="InterPro" id="IPR029044">
    <property type="entry name" value="Nucleotide-diphossugar_trans"/>
</dbReference>
<keyword evidence="2" id="KW-1185">Reference proteome</keyword>
<evidence type="ECO:0000313" key="2">
    <source>
        <dbReference type="Proteomes" id="UP001365846"/>
    </source>
</evidence>
<protein>
    <recommendedName>
        <fullName evidence="3">Glycosyl transferase family 8</fullName>
    </recommendedName>
</protein>
<evidence type="ECO:0000313" key="1">
    <source>
        <dbReference type="EMBL" id="MEJ8811791.1"/>
    </source>
</evidence>